<comment type="caution">
    <text evidence="1">The sequence shown here is derived from an EMBL/GenBank/DDBJ whole genome shotgun (WGS) entry which is preliminary data.</text>
</comment>
<organism evidence="1 2">
    <name type="scientific">Vespula squamosa</name>
    <name type="common">Southern yellow jacket</name>
    <name type="synonym">Wasp</name>
    <dbReference type="NCBI Taxonomy" id="30214"/>
    <lineage>
        <taxon>Eukaryota</taxon>
        <taxon>Metazoa</taxon>
        <taxon>Ecdysozoa</taxon>
        <taxon>Arthropoda</taxon>
        <taxon>Hexapoda</taxon>
        <taxon>Insecta</taxon>
        <taxon>Pterygota</taxon>
        <taxon>Neoptera</taxon>
        <taxon>Endopterygota</taxon>
        <taxon>Hymenoptera</taxon>
        <taxon>Apocrita</taxon>
        <taxon>Aculeata</taxon>
        <taxon>Vespoidea</taxon>
        <taxon>Vespidae</taxon>
        <taxon>Vespinae</taxon>
        <taxon>Vespula</taxon>
    </lineage>
</organism>
<reference evidence="1 2" key="1">
    <citation type="journal article" date="2024" name="Ann. Entomol. Soc. Am.">
        <title>Genomic analyses of the southern and eastern yellowjacket wasps (Hymenoptera: Vespidae) reveal evolutionary signatures of social life.</title>
        <authorList>
            <person name="Catto M.A."/>
            <person name="Caine P.B."/>
            <person name="Orr S.E."/>
            <person name="Hunt B.G."/>
            <person name="Goodisman M.A.D."/>
        </authorList>
    </citation>
    <scope>NUCLEOTIDE SEQUENCE [LARGE SCALE GENOMIC DNA]</scope>
    <source>
        <strain evidence="1">233</strain>
        <tissue evidence="1">Head and thorax</tissue>
    </source>
</reference>
<keyword evidence="2" id="KW-1185">Reference proteome</keyword>
<dbReference type="EMBL" id="JAUDFV010000056">
    <property type="protein sequence ID" value="KAL2736017.1"/>
    <property type="molecule type" value="Genomic_DNA"/>
</dbReference>
<accession>A0ABD2BTB0</accession>
<evidence type="ECO:0000313" key="1">
    <source>
        <dbReference type="EMBL" id="KAL2736017.1"/>
    </source>
</evidence>
<proteinExistence type="predicted"/>
<evidence type="ECO:0000313" key="2">
    <source>
        <dbReference type="Proteomes" id="UP001607302"/>
    </source>
</evidence>
<protein>
    <submittedName>
        <fullName evidence="1">Uncharacterized protein</fullName>
    </submittedName>
</protein>
<name>A0ABD2BTB0_VESSQ</name>
<gene>
    <name evidence="1" type="ORF">V1478_002701</name>
</gene>
<dbReference type="AlphaFoldDB" id="A0ABD2BTB0"/>
<dbReference type="Proteomes" id="UP001607302">
    <property type="component" value="Unassembled WGS sequence"/>
</dbReference>
<sequence length="95" mass="10533">MKFALNEQILISPSNILGCIGSYPSFYDSEEGDEEVLPGEPKKGVSGYGEASISPRMDVVSEAKDTRDKGYCLALFKIVWCFVKLEAYETLSTRI</sequence>